<gene>
    <name evidence="1" type="ORF">CLUP02_01837</name>
</gene>
<evidence type="ECO:0000313" key="1">
    <source>
        <dbReference type="EMBL" id="UQC75184.1"/>
    </source>
</evidence>
<name>A0A9Q8SD54_9PEZI</name>
<dbReference type="EMBL" id="CP019471">
    <property type="protein sequence ID" value="UQC75184.1"/>
    <property type="molecule type" value="Genomic_DNA"/>
</dbReference>
<protein>
    <submittedName>
        <fullName evidence="1">PHO85 cyclin-1</fullName>
    </submittedName>
</protein>
<evidence type="ECO:0000313" key="2">
    <source>
        <dbReference type="Proteomes" id="UP000830671"/>
    </source>
</evidence>
<dbReference type="Proteomes" id="UP000830671">
    <property type="component" value="Chromosome 1"/>
</dbReference>
<sequence length="178" mass="20019">MSSDAHRFELFCRHPPSLRLVTGVAERILARILPINSDIWSFPSDLAVFLRHLLLWADISGAVLCGGLIYLEQGLQRPQHSLMTEADRHLRVLAAIILARKYLEDDTYRTPFWTGLTAEVCSFYFTDHDINIAEGRLLGDVAWDLSIDGQQMHRMVKLVCGSKTVPAHLDHGPISAQS</sequence>
<dbReference type="RefSeq" id="XP_049136831.1">
    <property type="nucleotide sequence ID" value="XM_049280874.1"/>
</dbReference>
<dbReference type="AlphaFoldDB" id="A0A9Q8SD54"/>
<proteinExistence type="predicted"/>
<dbReference type="CDD" id="cd20557">
    <property type="entry name" value="CYCLIN_ScPCL1-like"/>
    <property type="match status" value="1"/>
</dbReference>
<accession>A0A9Q8SD54</accession>
<dbReference type="InterPro" id="IPR036915">
    <property type="entry name" value="Cyclin-like_sf"/>
</dbReference>
<keyword evidence="2" id="KW-1185">Reference proteome</keyword>
<dbReference type="KEGG" id="clup:CLUP02_01837"/>
<dbReference type="GeneID" id="73335884"/>
<dbReference type="Gene3D" id="1.10.472.10">
    <property type="entry name" value="Cyclin-like"/>
    <property type="match status" value="1"/>
</dbReference>
<dbReference type="SUPFAM" id="SSF47954">
    <property type="entry name" value="Cyclin-like"/>
    <property type="match status" value="1"/>
</dbReference>
<organism evidence="1 2">
    <name type="scientific">Colletotrichum lupini</name>
    <dbReference type="NCBI Taxonomy" id="145971"/>
    <lineage>
        <taxon>Eukaryota</taxon>
        <taxon>Fungi</taxon>
        <taxon>Dikarya</taxon>
        <taxon>Ascomycota</taxon>
        <taxon>Pezizomycotina</taxon>
        <taxon>Sordariomycetes</taxon>
        <taxon>Hypocreomycetidae</taxon>
        <taxon>Glomerellales</taxon>
        <taxon>Glomerellaceae</taxon>
        <taxon>Colletotrichum</taxon>
        <taxon>Colletotrichum acutatum species complex</taxon>
    </lineage>
</organism>
<reference evidence="1" key="1">
    <citation type="journal article" date="2021" name="Mol. Plant Microbe Interact.">
        <title>Complete Genome Sequence of the Plant-Pathogenic Fungus Colletotrichum lupini.</title>
        <authorList>
            <person name="Baroncelli R."/>
            <person name="Pensec F."/>
            <person name="Da Lio D."/>
            <person name="Boufleur T."/>
            <person name="Vicente I."/>
            <person name="Sarrocco S."/>
            <person name="Picot A."/>
            <person name="Baraldi E."/>
            <person name="Sukno S."/>
            <person name="Thon M."/>
            <person name="Le Floch G."/>
        </authorList>
    </citation>
    <scope>NUCLEOTIDE SEQUENCE</scope>
    <source>
        <strain evidence="1">IMI 504893</strain>
    </source>
</reference>